<dbReference type="InterPro" id="IPR040521">
    <property type="entry name" value="KDZ"/>
</dbReference>
<keyword evidence="3" id="KW-1185">Reference proteome</keyword>
<dbReference type="PANTHER" id="PTHR33104:SF2">
    <property type="entry name" value="CXC3 LIKE CYSTEINE CLUSTER DOMAIN-CONTAINING PROTEIN"/>
    <property type="match status" value="1"/>
</dbReference>
<evidence type="ECO:0000313" key="2">
    <source>
        <dbReference type="EMBL" id="KAJ3834178.1"/>
    </source>
</evidence>
<reference evidence="2" key="1">
    <citation type="submission" date="2022-08" db="EMBL/GenBank/DDBJ databases">
        <authorList>
            <consortium name="DOE Joint Genome Institute"/>
            <person name="Min B."/>
            <person name="Riley R."/>
            <person name="Sierra-Patev S."/>
            <person name="Naranjo-Ortiz M."/>
            <person name="Looney B."/>
            <person name="Konkel Z."/>
            <person name="Slot J.C."/>
            <person name="Sakamoto Y."/>
            <person name="Steenwyk J.L."/>
            <person name="Rokas A."/>
            <person name="Carro J."/>
            <person name="Camarero S."/>
            <person name="Ferreira P."/>
            <person name="Molpeceres G."/>
            <person name="Ruiz-Duenas F.J."/>
            <person name="Serrano A."/>
            <person name="Henrissat B."/>
            <person name="Drula E."/>
            <person name="Hughes K.W."/>
            <person name="Mata J.L."/>
            <person name="Ishikawa N.K."/>
            <person name="Vargas-Isla R."/>
            <person name="Ushijima S."/>
            <person name="Smith C.A."/>
            <person name="Ahrendt S."/>
            <person name="Andreopoulos W."/>
            <person name="He G."/>
            <person name="Labutti K."/>
            <person name="Lipzen A."/>
            <person name="Ng V."/>
            <person name="Sandor L."/>
            <person name="Barry K."/>
            <person name="Martinez A.T."/>
            <person name="Xiao Y."/>
            <person name="Gibbons J.G."/>
            <person name="Terashima K."/>
            <person name="Hibbett D.S."/>
            <person name="Grigoriev I.V."/>
        </authorList>
    </citation>
    <scope>NUCLEOTIDE SEQUENCE</scope>
    <source>
        <strain evidence="2">TFB9207</strain>
    </source>
</reference>
<proteinExistence type="predicted"/>
<dbReference type="Pfam" id="PF18758">
    <property type="entry name" value="KDZ"/>
    <property type="match status" value="1"/>
</dbReference>
<sequence length="535" mass="61171">MDYAFASFLRHHDPALTKVVSYDIACQWHKNVIRRVKSLPSFIACNLGLQKLKFAIPKLHIHGHQLTCQLKFSLNWLRGAGRTDGEGVERPWAHLGPIASSTRDMGPGSRHGTMNDHFGHWNWVKLIGLGVLLRKRHQVALKEFQTQQESLNEFTQGRGAETVEWRKRIERWEEDQDKPEAERTVANPYKLPKSGLTEHDVRLKLTEEEARQAQSGSFSLHKVGPVAFISQLLELEDQQRSLLLNVEANSFETASQKTILMERRTKVMRLMGRIRSIQALYMPAAAIDSDVHRYWMAWLALQCLRGAGKSGWNKMRSSDVRMMDGGEDRALGMAQKRIGKKKQEAASALSSDVLDLSDSNPTKVEDLNDTMTPLQRARSGVGKGFRETYWIWKEGGNGNLIDNQAVEDFIRVEWGKSYSRVERWKEELGLIEEERCRVLVSLKHESLQWEKRQVFSGPRAETSDNTHLEGARAYALSQAHLYRQIAQNFRRLWDSSEVIEDRDEVVGEMDSTSEDEEEDDAGIFGEDDMADIPED</sequence>
<accession>A0AA38P161</accession>
<protein>
    <submittedName>
        <fullName evidence="2">Uncharacterized protein</fullName>
    </submittedName>
</protein>
<gene>
    <name evidence="2" type="ORF">F5878DRAFT_665008</name>
</gene>
<dbReference type="PANTHER" id="PTHR33104">
    <property type="entry name" value="SI:DKEY-29D5.2"/>
    <property type="match status" value="1"/>
</dbReference>
<name>A0AA38P161_9AGAR</name>
<dbReference type="Proteomes" id="UP001163846">
    <property type="component" value="Unassembled WGS sequence"/>
</dbReference>
<dbReference type="AlphaFoldDB" id="A0AA38P161"/>
<comment type="caution">
    <text evidence="2">The sequence shown here is derived from an EMBL/GenBank/DDBJ whole genome shotgun (WGS) entry which is preliminary data.</text>
</comment>
<feature type="region of interest" description="Disordered" evidence="1">
    <location>
        <begin position="503"/>
        <end position="535"/>
    </location>
</feature>
<dbReference type="EMBL" id="MU806569">
    <property type="protein sequence ID" value="KAJ3834178.1"/>
    <property type="molecule type" value="Genomic_DNA"/>
</dbReference>
<evidence type="ECO:0000313" key="3">
    <source>
        <dbReference type="Proteomes" id="UP001163846"/>
    </source>
</evidence>
<evidence type="ECO:0000256" key="1">
    <source>
        <dbReference type="SAM" id="MobiDB-lite"/>
    </source>
</evidence>
<organism evidence="2 3">
    <name type="scientific">Lentinula raphanica</name>
    <dbReference type="NCBI Taxonomy" id="153919"/>
    <lineage>
        <taxon>Eukaryota</taxon>
        <taxon>Fungi</taxon>
        <taxon>Dikarya</taxon>
        <taxon>Basidiomycota</taxon>
        <taxon>Agaricomycotina</taxon>
        <taxon>Agaricomycetes</taxon>
        <taxon>Agaricomycetidae</taxon>
        <taxon>Agaricales</taxon>
        <taxon>Marasmiineae</taxon>
        <taxon>Omphalotaceae</taxon>
        <taxon>Lentinula</taxon>
    </lineage>
</organism>